<accession>A0A560E565</accession>
<keyword evidence="1" id="KW-0472">Membrane</keyword>
<protein>
    <submittedName>
        <fullName evidence="2">Uncharacterized protein</fullName>
    </submittedName>
</protein>
<feature type="transmembrane region" description="Helical" evidence="1">
    <location>
        <begin position="84"/>
        <end position="105"/>
    </location>
</feature>
<reference evidence="2 3" key="1">
    <citation type="submission" date="2019-06" db="EMBL/GenBank/DDBJ databases">
        <title>Genomic Encyclopedia of Type Strains, Phase IV (KMG-V): Genome sequencing to study the core and pangenomes of soil and plant-associated prokaryotes.</title>
        <authorList>
            <person name="Whitman W."/>
        </authorList>
    </citation>
    <scope>NUCLEOTIDE SEQUENCE [LARGE SCALE GENOMIC DNA]</scope>
    <source>
        <strain evidence="2 3">BR 510</strain>
    </source>
</reference>
<dbReference type="RefSeq" id="WP_145659600.1">
    <property type="nucleotide sequence ID" value="NZ_VITK01000002.1"/>
</dbReference>
<dbReference type="AlphaFoldDB" id="A0A560E565"/>
<proteinExistence type="predicted"/>
<name>A0A560E565_9BRAD</name>
<dbReference type="OrthoDB" id="10018827at2"/>
<keyword evidence="1" id="KW-1133">Transmembrane helix</keyword>
<keyword evidence="3" id="KW-1185">Reference proteome</keyword>
<comment type="caution">
    <text evidence="2">The sequence shown here is derived from an EMBL/GenBank/DDBJ whole genome shotgun (WGS) entry which is preliminary data.</text>
</comment>
<sequence length="232" mass="26512">MASVVELQQGFTAVELMVQERAQKNILRILARQKAEDEAFGRNTTRLVGHERTNGFLLAFLAADLLAAVVMAITHWVIPTLSWLASFIPTWIAFFILVAAAIYMTRSGWLVRDKWRSPYYPVVEMAVGLSISVVGALNAGFSGVGILAFLGGVRVLIDGYKRSLEFGSQELLNRYEVRFRYFIRRYKKFLRAFDHALRPRLDPSEFDHLGRRMVTLLPGQTLEQVWRSNLFR</sequence>
<evidence type="ECO:0000313" key="3">
    <source>
        <dbReference type="Proteomes" id="UP000319949"/>
    </source>
</evidence>
<evidence type="ECO:0000313" key="2">
    <source>
        <dbReference type="EMBL" id="TWB04497.1"/>
    </source>
</evidence>
<feature type="transmembrane region" description="Helical" evidence="1">
    <location>
        <begin position="56"/>
        <end position="78"/>
    </location>
</feature>
<evidence type="ECO:0000256" key="1">
    <source>
        <dbReference type="SAM" id="Phobius"/>
    </source>
</evidence>
<organism evidence="2 3">
    <name type="scientific">Bradyrhizobium stylosanthis</name>
    <dbReference type="NCBI Taxonomy" id="1803665"/>
    <lineage>
        <taxon>Bacteria</taxon>
        <taxon>Pseudomonadati</taxon>
        <taxon>Pseudomonadota</taxon>
        <taxon>Alphaproteobacteria</taxon>
        <taxon>Hyphomicrobiales</taxon>
        <taxon>Nitrobacteraceae</taxon>
        <taxon>Bradyrhizobium</taxon>
    </lineage>
</organism>
<feature type="transmembrane region" description="Helical" evidence="1">
    <location>
        <begin position="140"/>
        <end position="157"/>
    </location>
</feature>
<dbReference type="Proteomes" id="UP000319949">
    <property type="component" value="Unassembled WGS sequence"/>
</dbReference>
<dbReference type="EMBL" id="VITK01000002">
    <property type="protein sequence ID" value="TWB04497.1"/>
    <property type="molecule type" value="Genomic_DNA"/>
</dbReference>
<gene>
    <name evidence="2" type="ORF">FBZ96_102973</name>
</gene>
<keyword evidence="1" id="KW-0812">Transmembrane</keyword>